<proteinExistence type="predicted"/>
<gene>
    <name evidence="1" type="ORF">B0H16DRAFT_1279619</name>
</gene>
<feature type="non-terminal residue" evidence="1">
    <location>
        <position position="193"/>
    </location>
</feature>
<feature type="non-terminal residue" evidence="1">
    <location>
        <position position="1"/>
    </location>
</feature>
<comment type="caution">
    <text evidence="1">The sequence shown here is derived from an EMBL/GenBank/DDBJ whole genome shotgun (WGS) entry which is preliminary data.</text>
</comment>
<keyword evidence="2" id="KW-1185">Reference proteome</keyword>
<dbReference type="AlphaFoldDB" id="A0AAD7DJH5"/>
<evidence type="ECO:0000313" key="1">
    <source>
        <dbReference type="EMBL" id="KAJ7692800.1"/>
    </source>
</evidence>
<dbReference type="Proteomes" id="UP001215598">
    <property type="component" value="Unassembled WGS sequence"/>
</dbReference>
<reference evidence="1" key="1">
    <citation type="submission" date="2023-03" db="EMBL/GenBank/DDBJ databases">
        <title>Massive genome expansion in bonnet fungi (Mycena s.s.) driven by repeated elements and novel gene families across ecological guilds.</title>
        <authorList>
            <consortium name="Lawrence Berkeley National Laboratory"/>
            <person name="Harder C.B."/>
            <person name="Miyauchi S."/>
            <person name="Viragh M."/>
            <person name="Kuo A."/>
            <person name="Thoen E."/>
            <person name="Andreopoulos B."/>
            <person name="Lu D."/>
            <person name="Skrede I."/>
            <person name="Drula E."/>
            <person name="Henrissat B."/>
            <person name="Morin E."/>
            <person name="Kohler A."/>
            <person name="Barry K."/>
            <person name="LaButti K."/>
            <person name="Morin E."/>
            <person name="Salamov A."/>
            <person name="Lipzen A."/>
            <person name="Mereny Z."/>
            <person name="Hegedus B."/>
            <person name="Baldrian P."/>
            <person name="Stursova M."/>
            <person name="Weitz H."/>
            <person name="Taylor A."/>
            <person name="Grigoriev I.V."/>
            <person name="Nagy L.G."/>
            <person name="Martin F."/>
            <person name="Kauserud H."/>
        </authorList>
    </citation>
    <scope>NUCLEOTIDE SEQUENCE</scope>
    <source>
        <strain evidence="1">CBHHK182m</strain>
    </source>
</reference>
<name>A0AAD7DJH5_9AGAR</name>
<protein>
    <submittedName>
        <fullName evidence="1">Uncharacterized protein</fullName>
    </submittedName>
</protein>
<sequence>EELSFHMQGILVKSSLTPGDIERLPVNKAINTSQGLTIIGLGSLRFGEAVGKLNDVHALYSRYFPPNSMSKWSDTDGAETVLKASNRFFTAIVDDPDAVHIKFSTGVDPLRKLERFVGDQLVHTSANVVRYPIRSCHHRAYTVEVAYPGSFRIGDVVEIDVSVIAFKTSSRQNQIKMHCNLNGLTLLDATFSK</sequence>
<organism evidence="1 2">
    <name type="scientific">Mycena metata</name>
    <dbReference type="NCBI Taxonomy" id="1033252"/>
    <lineage>
        <taxon>Eukaryota</taxon>
        <taxon>Fungi</taxon>
        <taxon>Dikarya</taxon>
        <taxon>Basidiomycota</taxon>
        <taxon>Agaricomycotina</taxon>
        <taxon>Agaricomycetes</taxon>
        <taxon>Agaricomycetidae</taxon>
        <taxon>Agaricales</taxon>
        <taxon>Marasmiineae</taxon>
        <taxon>Mycenaceae</taxon>
        <taxon>Mycena</taxon>
    </lineage>
</organism>
<accession>A0AAD7DJH5</accession>
<evidence type="ECO:0000313" key="2">
    <source>
        <dbReference type="Proteomes" id="UP001215598"/>
    </source>
</evidence>
<dbReference type="EMBL" id="JARKIB010000749">
    <property type="protein sequence ID" value="KAJ7692800.1"/>
    <property type="molecule type" value="Genomic_DNA"/>
</dbReference>